<organism evidence="3 4">
    <name type="scientific">Cannabis sativa</name>
    <name type="common">Hemp</name>
    <name type="synonym">Marijuana</name>
    <dbReference type="NCBI Taxonomy" id="3483"/>
    <lineage>
        <taxon>Eukaryota</taxon>
        <taxon>Viridiplantae</taxon>
        <taxon>Streptophyta</taxon>
        <taxon>Embryophyta</taxon>
        <taxon>Tracheophyta</taxon>
        <taxon>Spermatophyta</taxon>
        <taxon>Magnoliopsida</taxon>
        <taxon>eudicotyledons</taxon>
        <taxon>Gunneridae</taxon>
        <taxon>Pentapetalae</taxon>
        <taxon>rosids</taxon>
        <taxon>fabids</taxon>
        <taxon>Rosales</taxon>
        <taxon>Cannabaceae</taxon>
        <taxon>Cannabis</taxon>
    </lineage>
</organism>
<keyword evidence="1" id="KW-0653">Protein transport</keyword>
<comment type="caution">
    <text evidence="3">The sequence shown here is derived from an EMBL/GenBank/DDBJ whole genome shotgun (WGS) entry which is preliminary data.</text>
</comment>
<protein>
    <recommendedName>
        <fullName evidence="2">NTF2 domain-containing protein</fullName>
    </recommendedName>
</protein>
<name>A0A7J6EKM3_CANSA</name>
<dbReference type="InterPro" id="IPR002075">
    <property type="entry name" value="NTF2_dom"/>
</dbReference>
<comment type="function">
    <text evidence="1">Has a role in nuclear-cytoplasmic transport of proteins and mRNAs.</text>
</comment>
<dbReference type="Gene3D" id="3.10.450.50">
    <property type="match status" value="1"/>
</dbReference>
<evidence type="ECO:0000259" key="2">
    <source>
        <dbReference type="PROSITE" id="PS50177"/>
    </source>
</evidence>
<dbReference type="GO" id="GO:0015031">
    <property type="term" value="P:protein transport"/>
    <property type="evidence" value="ECO:0007669"/>
    <property type="project" value="UniProtKB-KW"/>
</dbReference>
<dbReference type="PANTHER" id="PTHR12612">
    <property type="entry name" value="NUCLEAR TRANSPORT FACTOR 2"/>
    <property type="match status" value="1"/>
</dbReference>
<dbReference type="GO" id="GO:0005737">
    <property type="term" value="C:cytoplasm"/>
    <property type="evidence" value="ECO:0007669"/>
    <property type="project" value="UniProtKB-SubCell"/>
</dbReference>
<dbReference type="GO" id="GO:0005634">
    <property type="term" value="C:nucleus"/>
    <property type="evidence" value="ECO:0007669"/>
    <property type="project" value="UniProtKB-SubCell"/>
</dbReference>
<gene>
    <name evidence="3" type="ORF">G4B88_018802</name>
</gene>
<feature type="domain" description="NTF2" evidence="2">
    <location>
        <begin position="6"/>
        <end position="102"/>
    </location>
</feature>
<keyword evidence="1" id="KW-0963">Cytoplasm</keyword>
<evidence type="ECO:0000313" key="4">
    <source>
        <dbReference type="Proteomes" id="UP000583929"/>
    </source>
</evidence>
<dbReference type="GO" id="GO:0006913">
    <property type="term" value="P:nucleocytoplasmic transport"/>
    <property type="evidence" value="ECO:0007669"/>
    <property type="project" value="UniProtKB-UniRule"/>
</dbReference>
<dbReference type="Pfam" id="PF02136">
    <property type="entry name" value="NTF2"/>
    <property type="match status" value="1"/>
</dbReference>
<accession>A0A7J6EKM3</accession>
<dbReference type="SUPFAM" id="SSF54427">
    <property type="entry name" value="NTF2-like"/>
    <property type="match status" value="1"/>
</dbReference>
<dbReference type="PROSITE" id="PS50177">
    <property type="entry name" value="NTF2_DOMAIN"/>
    <property type="match status" value="1"/>
</dbReference>
<keyword evidence="1" id="KW-0813">Transport</keyword>
<evidence type="ECO:0000256" key="1">
    <source>
        <dbReference type="RuleBase" id="RU369002"/>
    </source>
</evidence>
<dbReference type="AlphaFoldDB" id="A0A7J6EKM3"/>
<proteinExistence type="predicted"/>
<dbReference type="InterPro" id="IPR032710">
    <property type="entry name" value="NTF2-like_dom_sf"/>
</dbReference>
<sequence length="102" mass="10777">MDPDSVSKAFMEHFFSTFDTSRANLGTLYQGTSMLTFEGQKFQGAQNIVAKLAVFLLSSTSTTSALSISSPLAQPVECLSSSTTISSLPGNSTLSSLARCLI</sequence>
<evidence type="ECO:0000313" key="3">
    <source>
        <dbReference type="EMBL" id="KAF4358953.1"/>
    </source>
</evidence>
<dbReference type="GO" id="GO:0051028">
    <property type="term" value="P:mRNA transport"/>
    <property type="evidence" value="ECO:0007669"/>
    <property type="project" value="UniProtKB-UniRule"/>
</dbReference>
<dbReference type="EMBL" id="JAATIQ010000372">
    <property type="protein sequence ID" value="KAF4358953.1"/>
    <property type="molecule type" value="Genomic_DNA"/>
</dbReference>
<dbReference type="Proteomes" id="UP000583929">
    <property type="component" value="Unassembled WGS sequence"/>
</dbReference>
<comment type="subcellular location">
    <subcellularLocation>
        <location evidence="1">Cytoplasm</location>
    </subcellularLocation>
    <subcellularLocation>
        <location evidence="1">Nucleus</location>
    </subcellularLocation>
</comment>
<dbReference type="InterPro" id="IPR045875">
    <property type="entry name" value="NTF2"/>
</dbReference>
<dbReference type="InterPro" id="IPR018222">
    <property type="entry name" value="Nuclear_transport_factor_2_euk"/>
</dbReference>
<reference evidence="3 4" key="1">
    <citation type="journal article" date="2020" name="bioRxiv">
        <title>Sequence and annotation of 42 cannabis genomes reveals extensive copy number variation in cannabinoid synthesis and pathogen resistance genes.</title>
        <authorList>
            <person name="Mckernan K.J."/>
            <person name="Helbert Y."/>
            <person name="Kane L.T."/>
            <person name="Ebling H."/>
            <person name="Zhang L."/>
            <person name="Liu B."/>
            <person name="Eaton Z."/>
            <person name="Mclaughlin S."/>
            <person name="Kingan S."/>
            <person name="Baybayan P."/>
            <person name="Concepcion G."/>
            <person name="Jordan M."/>
            <person name="Riva A."/>
            <person name="Barbazuk W."/>
            <person name="Harkins T."/>
        </authorList>
    </citation>
    <scope>NUCLEOTIDE SEQUENCE [LARGE SCALE GENOMIC DNA]</scope>
    <source>
        <strain evidence="4">cv. Jamaican Lion 4</strain>
        <tissue evidence="3">Leaf</tissue>
    </source>
</reference>
<keyword evidence="1" id="KW-0539">Nucleus</keyword>
<keyword evidence="4" id="KW-1185">Reference proteome</keyword>